<evidence type="ECO:0000313" key="2">
    <source>
        <dbReference type="EMBL" id="KAK1763662.1"/>
    </source>
</evidence>
<feature type="region of interest" description="Disordered" evidence="1">
    <location>
        <begin position="107"/>
        <end position="142"/>
    </location>
</feature>
<dbReference type="EMBL" id="MU839025">
    <property type="protein sequence ID" value="KAK1763662.1"/>
    <property type="molecule type" value="Genomic_DNA"/>
</dbReference>
<dbReference type="Proteomes" id="UP001244011">
    <property type="component" value="Unassembled WGS sequence"/>
</dbReference>
<dbReference type="RefSeq" id="XP_060279875.1">
    <property type="nucleotide sequence ID" value="XM_060431898.1"/>
</dbReference>
<protein>
    <submittedName>
        <fullName evidence="2">Uncharacterized protein</fullName>
    </submittedName>
</protein>
<dbReference type="GeneID" id="85315085"/>
<feature type="region of interest" description="Disordered" evidence="1">
    <location>
        <begin position="914"/>
        <end position="941"/>
    </location>
</feature>
<feature type="region of interest" description="Disordered" evidence="1">
    <location>
        <begin position="615"/>
        <end position="648"/>
    </location>
</feature>
<reference evidence="2" key="1">
    <citation type="submission" date="2023-06" db="EMBL/GenBank/DDBJ databases">
        <title>Genome-scale phylogeny and comparative genomics of the fungal order Sordariales.</title>
        <authorList>
            <consortium name="Lawrence Berkeley National Laboratory"/>
            <person name="Hensen N."/>
            <person name="Bonometti L."/>
            <person name="Westerberg I."/>
            <person name="Brannstrom I.O."/>
            <person name="Guillou S."/>
            <person name="Cros-Aarteil S."/>
            <person name="Calhoun S."/>
            <person name="Haridas S."/>
            <person name="Kuo A."/>
            <person name="Mondo S."/>
            <person name="Pangilinan J."/>
            <person name="Riley R."/>
            <person name="Labutti K."/>
            <person name="Andreopoulos B."/>
            <person name="Lipzen A."/>
            <person name="Chen C."/>
            <person name="Yanf M."/>
            <person name="Daum C."/>
            <person name="Ng V."/>
            <person name="Clum A."/>
            <person name="Steindorff A."/>
            <person name="Ohm R."/>
            <person name="Martin F."/>
            <person name="Silar P."/>
            <person name="Natvig D."/>
            <person name="Lalanne C."/>
            <person name="Gautier V."/>
            <person name="Ament-Velasquez S.L."/>
            <person name="Kruys A."/>
            <person name="Hutchinson M.I."/>
            <person name="Powell A.J."/>
            <person name="Barry K."/>
            <person name="Miller A.N."/>
            <person name="Grigoriev I.V."/>
            <person name="Debuchy R."/>
            <person name="Gladieux P."/>
            <person name="Thoren M.H."/>
            <person name="Johannesson H."/>
        </authorList>
    </citation>
    <scope>NUCLEOTIDE SEQUENCE</scope>
    <source>
        <strain evidence="2">8032-3</strain>
    </source>
</reference>
<accession>A0AAJ0FDV8</accession>
<name>A0AAJ0FDV8_9PEZI</name>
<organism evidence="2 3">
    <name type="scientific">Phialemonium atrogriseum</name>
    <dbReference type="NCBI Taxonomy" id="1093897"/>
    <lineage>
        <taxon>Eukaryota</taxon>
        <taxon>Fungi</taxon>
        <taxon>Dikarya</taxon>
        <taxon>Ascomycota</taxon>
        <taxon>Pezizomycotina</taxon>
        <taxon>Sordariomycetes</taxon>
        <taxon>Sordariomycetidae</taxon>
        <taxon>Cephalothecales</taxon>
        <taxon>Cephalothecaceae</taxon>
        <taxon>Phialemonium</taxon>
    </lineage>
</organism>
<gene>
    <name evidence="2" type="ORF">QBC33DRAFT_596810</name>
</gene>
<keyword evidence="3" id="KW-1185">Reference proteome</keyword>
<evidence type="ECO:0000256" key="1">
    <source>
        <dbReference type="SAM" id="MobiDB-lite"/>
    </source>
</evidence>
<evidence type="ECO:0000313" key="3">
    <source>
        <dbReference type="Proteomes" id="UP001244011"/>
    </source>
</evidence>
<feature type="compositionally biased region" description="Basic and acidic residues" evidence="1">
    <location>
        <begin position="113"/>
        <end position="134"/>
    </location>
</feature>
<comment type="caution">
    <text evidence="2">The sequence shown here is derived from an EMBL/GenBank/DDBJ whole genome shotgun (WGS) entry which is preliminary data.</text>
</comment>
<sequence>MADSLLLVPVQLQAFVLNPAVCNTGQDGDDGARIVPITQPNYTFLRLDNFVLQSDVMNHADMHNSAPADKNSRMTDLGARPDPAPRRNRHGVYIHWILPQVYRTGVTSADSVPENRRDHERLQRGLPPRDKNLKTAESSNTPEFLQPPTRWIVVRKLDLDSISPESAKSSFKEYQAWVIESDYRWKLDCIPADYDLEVDVSPFVVGVADGHDGRDANIVQQAEVFVGRKTPLEKWTSGQEKGTAYIDNMSLLRSNNQLFADFQLHNSNVFSILDNFQYDGPDGSPLYLDHANASYYLFGWHKDNVTDPLYDESRQFTHSQKLDGLFMTLVDSGISEVTDAWLKSSDPARLCCHGAIYDVKWDHSSKPKSVPADDYAARIKNHEVAALSIGTTPMDALLTYCKAREGHEEGLIAKLEEDILAIDSLLHARDDGVEGQREAKDTVYNWNFSRAKGGTHFFLGGEDSTGRPTKPNDDSIGALEEINQLQQLLDGCDRLARQRRWDMFSLWWKYVSDVSNKDRPSKNPTYNSQATDLATRISQMQSFIVTLRRQIEDKRQQNTPLATSKTGTLPFFYRARDPTLLVGGVESGWPADFSNNVSVRLPVQTVVSDHAFPDTLPLKEQQPSKDPPKEHAYPQFHDSPGGEATLRDEWGDRQPWFPLYVEWEAEYTHVPFEWWALDEQASRLSDNKLVRYGVEIAKRLQSPNTKEPPDTRILSGRVLILPQPSFSLAAKILNEYLSEDERKNLLDHINELSYLSCPLSGLTEGLLTLNQGTHVKPEYKEVARDGDKVTAENIELIAGNSAFTPFAASASFANDKYCPFKPATHGQMRFRKLNIIDKFGQAVVAIDPQPRLEGHPPLYPCISDFYEPQGVQVGDEKVANTVIQNNGGACEFIQLPPQINQNARLNAEFITTTALPAPTPAPPTSTGKPKAKETQSPPYWRPTTEWESPIWGWIVTNYADYGIQLFLKDGTFYGEVRIGGPNGALESPKWSPFEPPKPSPTTTSNDLARLDALIQRLRQPDYLKGFWSMLTMALDSLPPAPSSYAQFLGSVVGKPLALVNTGWSLELDSPPLTNQSTRSKISTPERQLIDPSNPDDGYIFHVKLGDKEREYDGLVGYFDGYSQPDPESGEELAYDFVKTYFVSKNNEFKNLIPIAKDNYPTFKPYYVPPFPEDDPPNYSGLVSPRSYADQHNSQLGLHVFGAIVDPFTAIHAYSSFLPATALALRSWTWQDALNNMVAFLHAGPLTLIDDVKGYDPSRKLTADIAKERPPVNVGLPALAAGDWNWLQPYVDPTPPQDQGKEEEDVPVPVYNAYGIEKKGNLLSPGFQNAPYTAVEGFLQLRRPIMTEDPKTDDDGDNGE</sequence>
<feature type="compositionally biased region" description="Basic and acidic residues" evidence="1">
    <location>
        <begin position="622"/>
        <end position="632"/>
    </location>
</feature>
<proteinExistence type="predicted"/>